<feature type="region of interest" description="Disordered" evidence="7">
    <location>
        <begin position="501"/>
        <end position="559"/>
    </location>
</feature>
<dbReference type="Gene3D" id="1.20.1270.10">
    <property type="match status" value="1"/>
</dbReference>
<dbReference type="Proteomes" id="UP000076580">
    <property type="component" value="Chromosome 01"/>
</dbReference>
<dbReference type="PROSITE" id="PS01036">
    <property type="entry name" value="HSP70_3"/>
    <property type="match status" value="1"/>
</dbReference>
<feature type="compositionally biased region" description="Basic and acidic residues" evidence="7">
    <location>
        <begin position="675"/>
        <end position="694"/>
    </location>
</feature>
<proteinExistence type="inferred from homology"/>
<feature type="region of interest" description="Disordered" evidence="7">
    <location>
        <begin position="675"/>
        <end position="722"/>
    </location>
</feature>
<comment type="caution">
    <text evidence="8">The sequence shown here is derived from an EMBL/GenBank/DDBJ whole genome shotgun (WGS) entry which is preliminary data.</text>
</comment>
<dbReference type="FunFam" id="1.20.1270.10:FF:000002">
    <property type="entry name" value="Heat shock 70 kDa protein 4"/>
    <property type="match status" value="1"/>
</dbReference>
<dbReference type="Gene3D" id="3.30.30.30">
    <property type="match status" value="1"/>
</dbReference>
<evidence type="ECO:0000256" key="4">
    <source>
        <dbReference type="ARBA" id="ARBA00022741"/>
    </source>
</evidence>
<dbReference type="Gene3D" id="3.90.640.10">
    <property type="entry name" value="Actin, Chain A, domain 4"/>
    <property type="match status" value="1"/>
</dbReference>
<feature type="compositionally biased region" description="Polar residues" evidence="7">
    <location>
        <begin position="550"/>
        <end position="559"/>
    </location>
</feature>
<evidence type="ECO:0000256" key="2">
    <source>
        <dbReference type="ARBA" id="ARBA00007381"/>
    </source>
</evidence>
<evidence type="ECO:0000313" key="8">
    <source>
        <dbReference type="EMBL" id="KYK59703.1"/>
    </source>
</evidence>
<dbReference type="PANTHER" id="PTHR45639">
    <property type="entry name" value="HSC70CB, ISOFORM G-RELATED"/>
    <property type="match status" value="1"/>
</dbReference>
<comment type="similarity">
    <text evidence="2">Belongs to the heat shock protein 70 family.</text>
</comment>
<dbReference type="FunFam" id="3.90.640.10:FF:000004">
    <property type="entry name" value="Heat shock 70 kDa protein 4"/>
    <property type="match status" value="1"/>
</dbReference>
<dbReference type="GO" id="GO:0005829">
    <property type="term" value="C:cytosol"/>
    <property type="evidence" value="ECO:0007669"/>
    <property type="project" value="TreeGrafter"/>
</dbReference>
<accession>A0A151GRI7</accession>
<dbReference type="InterPro" id="IPR018181">
    <property type="entry name" value="Heat_shock_70_CS"/>
</dbReference>
<keyword evidence="5" id="KW-0067">ATP-binding</keyword>
<dbReference type="Gene3D" id="2.60.34.10">
    <property type="entry name" value="Substrate Binding Domain Of DNAk, Chain A, domain 1"/>
    <property type="match status" value="1"/>
</dbReference>
<reference evidence="8 9" key="1">
    <citation type="journal article" date="2016" name="Sci. Rep.">
        <title>Insights into Adaptations to a Near-Obligate Nematode Endoparasitic Lifestyle from the Finished Genome of Drechmeria coniospora.</title>
        <authorList>
            <person name="Zhang L."/>
            <person name="Zhou Z."/>
            <person name="Guo Q."/>
            <person name="Fokkens L."/>
            <person name="Miskei M."/>
            <person name="Pocsi I."/>
            <person name="Zhang W."/>
            <person name="Chen M."/>
            <person name="Wang L."/>
            <person name="Sun Y."/>
            <person name="Donzelli B.G."/>
            <person name="Gibson D.M."/>
            <person name="Nelson D.R."/>
            <person name="Luo J.G."/>
            <person name="Rep M."/>
            <person name="Liu H."/>
            <person name="Yang S."/>
            <person name="Wang J."/>
            <person name="Krasnoff S.B."/>
            <person name="Xu Y."/>
            <person name="Molnar I."/>
            <person name="Lin M."/>
        </authorList>
    </citation>
    <scope>NUCLEOTIDE SEQUENCE [LARGE SCALE GENOMIC DNA]</scope>
    <source>
        <strain evidence="8 9">ARSEF 6962</strain>
    </source>
</reference>
<evidence type="ECO:0000256" key="5">
    <source>
        <dbReference type="ARBA" id="ARBA00022840"/>
    </source>
</evidence>
<evidence type="ECO:0000256" key="3">
    <source>
        <dbReference type="ARBA" id="ARBA00022490"/>
    </source>
</evidence>
<dbReference type="FunFam" id="3.30.420.40:FF:000171">
    <property type="entry name" value="Heat shock 70 kDa protein 4"/>
    <property type="match status" value="2"/>
</dbReference>
<dbReference type="PANTHER" id="PTHR45639:SF4">
    <property type="entry name" value="HSC70CB, ISOFORM G"/>
    <property type="match status" value="1"/>
</dbReference>
<keyword evidence="4" id="KW-0547">Nucleotide-binding</keyword>
<sequence>MSVVGVDFGTLKTVVAVARNRGVDVITNEVSNRATPSLVGFGAKSRYLGEAAKTQEISNLKNTVGSLKRLAGRSFSDPDVQIEQQYVTAPLVDVNGQVGAEISYLGRKEKFTATQLVAMYLSKIKQTAASELKLAVSELCMSVPHWFSDVQRRALLDASEIAGLRVLRLMNDTTAAALGWGITKLDLPPPEEPPRRVCFIDIGHSNYTCSIVEFKKGELAVKATAWDRHFGGRDFDKALVDHLAKEFKGKYKVDIFTHGRAMARTIAAAEKTKKILSANQQAPVNIESLMNDVDASTMVTRQEFEAMIEPLLARTHHPLEQALAQAKLTKDDIDVIEVVGGGSRVPALKERIHAFFGKTLSYTMNADEAISRGCAFSCAILSPVFRVRDFSVQDIISYPIEFAWEKAADIPDEDTSLTVFNKGNVLPSTKILTFYRKQPFDLEARYAHPDELPGKQNPWIGRFSVKGVQAESDDDFMICKLKARVNIHGVLNVESGYFVEEQEVEEEVKDEEKKEDGNNPDAMDTDPKDDAPKRTRKVKKQVRKGDLPISSGTASLDASSKTTLMEKEAAMVMEDKLVADTEEKKNELEAYIYDLRAKLDDQYAEFASEEEKATIRQKLETVEDWLYDEGDDASKGIYVAKLDELRAMAGPVVQRHFEKVEADRLAVQARVEAEQAAKKAAEEEARKAAAEAEKAAQNGGSDQEMKDADTPQTDADQVGDSK</sequence>
<dbReference type="Gene3D" id="3.30.420.40">
    <property type="match status" value="2"/>
</dbReference>
<keyword evidence="3" id="KW-0963">Cytoplasm</keyword>
<dbReference type="AlphaFoldDB" id="A0A151GRI7"/>
<name>A0A151GRI7_DRECN</name>
<dbReference type="SUPFAM" id="SSF53067">
    <property type="entry name" value="Actin-like ATPase domain"/>
    <property type="match status" value="2"/>
</dbReference>
<evidence type="ECO:0000256" key="1">
    <source>
        <dbReference type="ARBA" id="ARBA00004496"/>
    </source>
</evidence>
<dbReference type="GO" id="GO:0005634">
    <property type="term" value="C:nucleus"/>
    <property type="evidence" value="ECO:0007669"/>
    <property type="project" value="TreeGrafter"/>
</dbReference>
<dbReference type="OrthoDB" id="434160at2759"/>
<organism evidence="8 9">
    <name type="scientific">Drechmeria coniospora</name>
    <name type="common">Nematophagous fungus</name>
    <name type="synonym">Meria coniospora</name>
    <dbReference type="NCBI Taxonomy" id="98403"/>
    <lineage>
        <taxon>Eukaryota</taxon>
        <taxon>Fungi</taxon>
        <taxon>Dikarya</taxon>
        <taxon>Ascomycota</taxon>
        <taxon>Pezizomycotina</taxon>
        <taxon>Sordariomycetes</taxon>
        <taxon>Hypocreomycetidae</taxon>
        <taxon>Hypocreales</taxon>
        <taxon>Ophiocordycipitaceae</taxon>
        <taxon>Drechmeria</taxon>
    </lineage>
</organism>
<dbReference type="SUPFAM" id="SSF100934">
    <property type="entry name" value="Heat shock protein 70kD (HSP70), C-terminal subdomain"/>
    <property type="match status" value="1"/>
</dbReference>
<comment type="subcellular location">
    <subcellularLocation>
        <location evidence="1">Cytoplasm</location>
    </subcellularLocation>
</comment>
<dbReference type="GO" id="GO:0005524">
    <property type="term" value="F:ATP binding"/>
    <property type="evidence" value="ECO:0007669"/>
    <property type="project" value="UniProtKB-KW"/>
</dbReference>
<dbReference type="GO" id="GO:0140662">
    <property type="term" value="F:ATP-dependent protein folding chaperone"/>
    <property type="evidence" value="ECO:0007669"/>
    <property type="project" value="InterPro"/>
</dbReference>
<dbReference type="FunCoup" id="A0A151GRI7">
    <property type="interactions" value="1336"/>
</dbReference>
<dbReference type="RefSeq" id="XP_040659055.1">
    <property type="nucleotide sequence ID" value="XM_040798172.1"/>
</dbReference>
<dbReference type="GeneID" id="63713480"/>
<evidence type="ECO:0000313" key="9">
    <source>
        <dbReference type="Proteomes" id="UP000076580"/>
    </source>
</evidence>
<dbReference type="Pfam" id="PF00012">
    <property type="entry name" value="HSP70"/>
    <property type="match status" value="1"/>
</dbReference>
<protein>
    <submittedName>
        <fullName evidence="8">Heat shock protein Hsp88</fullName>
    </submittedName>
</protein>
<keyword evidence="6 8" id="KW-0346">Stress response</keyword>
<dbReference type="InterPro" id="IPR013126">
    <property type="entry name" value="Hsp_70_fam"/>
</dbReference>
<dbReference type="SUPFAM" id="SSF100920">
    <property type="entry name" value="Heat shock protein 70kD (HSP70), peptide-binding domain"/>
    <property type="match status" value="1"/>
</dbReference>
<evidence type="ECO:0000256" key="7">
    <source>
        <dbReference type="SAM" id="MobiDB-lite"/>
    </source>
</evidence>
<evidence type="ECO:0000256" key="6">
    <source>
        <dbReference type="ARBA" id="ARBA00023016"/>
    </source>
</evidence>
<dbReference type="FunFam" id="2.60.34.10:FF:000011">
    <property type="entry name" value="Heat shock protein hsp88"/>
    <property type="match status" value="1"/>
</dbReference>
<gene>
    <name evidence="8" type="ORF">DCS_00837</name>
</gene>
<dbReference type="InterPro" id="IPR029048">
    <property type="entry name" value="HSP70_C_sf"/>
</dbReference>
<dbReference type="InParanoid" id="A0A151GRI7"/>
<dbReference type="InterPro" id="IPR043129">
    <property type="entry name" value="ATPase_NBD"/>
</dbReference>
<dbReference type="InterPro" id="IPR029047">
    <property type="entry name" value="HSP70_peptide-bd_sf"/>
</dbReference>
<dbReference type="EMBL" id="LAYC01000001">
    <property type="protein sequence ID" value="KYK59703.1"/>
    <property type="molecule type" value="Genomic_DNA"/>
</dbReference>
<dbReference type="STRING" id="98403.A0A151GRI7"/>
<dbReference type="CDD" id="cd24094">
    <property type="entry name" value="ASKHA_NBD_HSP70_ScSse"/>
    <property type="match status" value="1"/>
</dbReference>
<dbReference type="FunFam" id="3.30.30.30:FF:000002">
    <property type="entry name" value="Heat shock 70 kDa protein 4"/>
    <property type="match status" value="1"/>
</dbReference>
<keyword evidence="9" id="KW-1185">Reference proteome</keyword>
<dbReference type="PRINTS" id="PR00301">
    <property type="entry name" value="HEATSHOCK70"/>
</dbReference>